<dbReference type="Pfam" id="PF00480">
    <property type="entry name" value="ROK"/>
    <property type="match status" value="1"/>
</dbReference>
<dbReference type="SUPFAM" id="SSF53067">
    <property type="entry name" value="Actin-like ATPase domain"/>
    <property type="match status" value="1"/>
</dbReference>
<dbReference type="EMBL" id="SRMF01000009">
    <property type="protein sequence ID" value="TGG91299.1"/>
    <property type="molecule type" value="Genomic_DNA"/>
</dbReference>
<evidence type="ECO:0000313" key="2">
    <source>
        <dbReference type="Proteomes" id="UP000297475"/>
    </source>
</evidence>
<dbReference type="PANTHER" id="PTHR18964:SF173">
    <property type="entry name" value="GLUCOKINASE"/>
    <property type="match status" value="1"/>
</dbReference>
<dbReference type="PANTHER" id="PTHR18964">
    <property type="entry name" value="ROK (REPRESSOR, ORF, KINASE) FAMILY"/>
    <property type="match status" value="1"/>
</dbReference>
<dbReference type="InterPro" id="IPR000600">
    <property type="entry name" value="ROK"/>
</dbReference>
<dbReference type="InterPro" id="IPR036388">
    <property type="entry name" value="WH-like_DNA-bd_sf"/>
</dbReference>
<dbReference type="Gene3D" id="3.30.420.40">
    <property type="match status" value="2"/>
</dbReference>
<keyword evidence="2" id="KW-1185">Reference proteome</keyword>
<proteinExistence type="predicted"/>
<dbReference type="Gene3D" id="1.10.10.10">
    <property type="entry name" value="Winged helix-like DNA-binding domain superfamily/Winged helix DNA-binding domain"/>
    <property type="match status" value="1"/>
</dbReference>
<dbReference type="InterPro" id="IPR043129">
    <property type="entry name" value="ATPase_NBD"/>
</dbReference>
<accession>A0A4Z0W2P1</accession>
<name>A0A4Z0W2P1_9GAMM</name>
<gene>
    <name evidence="1" type="ORF">E4656_16385</name>
</gene>
<reference evidence="1 2" key="1">
    <citation type="submission" date="2019-04" db="EMBL/GenBank/DDBJ databases">
        <title>Natronospirillum operosus gen. nov., sp. nov., a haloalkaliphilic satellite isolated from decaying biomass of laboratory culture of cyanobacterium Geitlerinema sp. and proposal of Natronospirillaceae fam. nov. and Saccharospirillaceae fam. nov.</title>
        <authorList>
            <person name="Kevbrin V."/>
            <person name="Boltyanskaya Y."/>
            <person name="Koziaeva V."/>
            <person name="Grouzdev D.S."/>
            <person name="Park M."/>
            <person name="Cho J."/>
        </authorList>
    </citation>
    <scope>NUCLEOTIDE SEQUENCE [LARGE SCALE GENOMIC DNA]</scope>
    <source>
        <strain evidence="1 2">G-116</strain>
    </source>
</reference>
<dbReference type="Proteomes" id="UP000297475">
    <property type="component" value="Unassembled WGS sequence"/>
</dbReference>
<dbReference type="SUPFAM" id="SSF46785">
    <property type="entry name" value="Winged helix' DNA-binding domain"/>
    <property type="match status" value="1"/>
</dbReference>
<dbReference type="AlphaFoldDB" id="A0A4Z0W2P1"/>
<dbReference type="OrthoDB" id="8595273at2"/>
<organism evidence="1 2">
    <name type="scientific">Natronospirillum operosum</name>
    <dbReference type="NCBI Taxonomy" id="2759953"/>
    <lineage>
        <taxon>Bacteria</taxon>
        <taxon>Pseudomonadati</taxon>
        <taxon>Pseudomonadota</taxon>
        <taxon>Gammaproteobacteria</taxon>
        <taxon>Oceanospirillales</taxon>
        <taxon>Natronospirillaceae</taxon>
        <taxon>Natronospirillum</taxon>
    </lineage>
</organism>
<comment type="caution">
    <text evidence="1">The sequence shown here is derived from an EMBL/GenBank/DDBJ whole genome shotgun (WGS) entry which is preliminary data.</text>
</comment>
<dbReference type="RefSeq" id="WP_135484392.1">
    <property type="nucleotide sequence ID" value="NZ_SRMF01000009.1"/>
</dbReference>
<sequence>MSNRKTDTEQIRAANRAEVISALRVYGPVARVDIGRITGLSPATVTAITSELAEHNIIQEVQAPRESSGRGRPRVMIDLNPDKASVLGLKLSINELRLMLGDLKGNIISEAVVAVRTLDQDAESLNAVLLKEAEHFLAQHPGHQQLLVSAGIAIQGFVDAHQGNVVWSPALSVKHINLTNHLQRHLGCPVELANDANCIAYAVQMQQQYVECRDFIVVMLGYGVGGSLIMNGELYTGHLGAAAEFGHTKYSHDGPQCACGKRGCIEAYVSDYALYRDASAIMNLPATDRRHPSEKQMQKLTELARTGNEAARELFAQSGRVLGYGIANMLALMSPERVVVTGPGVRAYDLLEDGVREGIRNALVNELSSGTAIEHLPWSEDMTGKGIIALALKHFG</sequence>
<dbReference type="InterPro" id="IPR036390">
    <property type="entry name" value="WH_DNA-bd_sf"/>
</dbReference>
<evidence type="ECO:0000313" key="1">
    <source>
        <dbReference type="EMBL" id="TGG91299.1"/>
    </source>
</evidence>
<protein>
    <submittedName>
        <fullName evidence="1">ROK family protein</fullName>
    </submittedName>
</protein>